<evidence type="ECO:0000313" key="6">
    <source>
        <dbReference type="Proteomes" id="UP000287166"/>
    </source>
</evidence>
<dbReference type="Proteomes" id="UP000287166">
    <property type="component" value="Unassembled WGS sequence"/>
</dbReference>
<evidence type="ECO:0000256" key="3">
    <source>
        <dbReference type="ARBA" id="ARBA00023274"/>
    </source>
</evidence>
<evidence type="ECO:0000256" key="1">
    <source>
        <dbReference type="ARBA" id="ARBA00010531"/>
    </source>
</evidence>
<dbReference type="FunFam" id="3.40.50.790:FF:000001">
    <property type="entry name" value="50S ribosomal protein L1"/>
    <property type="match status" value="1"/>
</dbReference>
<dbReference type="OrthoDB" id="1747252at2759"/>
<dbReference type="Gene3D" id="3.40.50.790">
    <property type="match status" value="1"/>
</dbReference>
<dbReference type="InterPro" id="IPR023673">
    <property type="entry name" value="Ribosomal_uL1_CS"/>
</dbReference>
<evidence type="ECO:0000256" key="4">
    <source>
        <dbReference type="RuleBase" id="RU000659"/>
    </source>
</evidence>
<keyword evidence="3 4" id="KW-0687">Ribonucleoprotein</keyword>
<dbReference type="GO" id="GO:0003735">
    <property type="term" value="F:structural constituent of ribosome"/>
    <property type="evidence" value="ECO:0007669"/>
    <property type="project" value="TreeGrafter"/>
</dbReference>
<dbReference type="PANTHER" id="PTHR36427:SF3">
    <property type="entry name" value="LARGE RIBOSOMAL SUBUNIT PROTEIN UL1M"/>
    <property type="match status" value="1"/>
</dbReference>
<dbReference type="InterPro" id="IPR028364">
    <property type="entry name" value="Ribosomal_uL1/biogenesis"/>
</dbReference>
<dbReference type="GeneID" id="38774398"/>
<dbReference type="Gene3D" id="3.30.190.20">
    <property type="match status" value="1"/>
</dbReference>
<evidence type="ECO:0000313" key="5">
    <source>
        <dbReference type="EMBL" id="GBE77481.1"/>
    </source>
</evidence>
<gene>
    <name evidence="5" type="ORF">SCP_0103560</name>
</gene>
<sequence>MSFPLAGLGSFSRPCNRVLNLVAYSRSRQFHSSDALRIRHKERKIPVLTKKQLAAKERKRALKKANKSVYANETMTLADAIGVLRAVEVASPNATYELVIKTAMSKGTVIPKGRFSLPREAKSSNKDRILVFAEGKLADEARKAGADIVGGPEIVDGVVSGRYQATMFLSTKALIRAITPKLGRVLGPRGLMPSERRGTVTDDVGGYIRRLKGTSEWKGDKGGTVRTPVAKMNFPVEDVVKNVRHFLTLVKRATGNLIDPEAAAADKKETSKKPVNAITKVVLSSPQGPGIKISDI</sequence>
<dbReference type="EMBL" id="BFAD01000001">
    <property type="protein sequence ID" value="GBE77481.1"/>
    <property type="molecule type" value="Genomic_DNA"/>
</dbReference>
<dbReference type="InterPro" id="IPR023674">
    <property type="entry name" value="Ribosomal_uL1-like"/>
</dbReference>
<dbReference type="Pfam" id="PF00687">
    <property type="entry name" value="Ribosomal_L1"/>
    <property type="match status" value="1"/>
</dbReference>
<reference evidence="5 6" key="1">
    <citation type="journal article" date="2018" name="Sci. Rep.">
        <title>Genome sequence of the cauliflower mushroom Sparassis crispa (Hanabiratake) and its association with beneficial usage.</title>
        <authorList>
            <person name="Kiyama R."/>
            <person name="Furutani Y."/>
            <person name="Kawaguchi K."/>
            <person name="Nakanishi T."/>
        </authorList>
    </citation>
    <scope>NUCLEOTIDE SEQUENCE [LARGE SCALE GENOMIC DNA]</scope>
</reference>
<dbReference type="CDD" id="cd00403">
    <property type="entry name" value="Ribosomal_L1"/>
    <property type="match status" value="1"/>
</dbReference>
<dbReference type="STRING" id="139825.A0A401G5N9"/>
<dbReference type="FunCoup" id="A0A401G5N9">
    <property type="interactions" value="119"/>
</dbReference>
<accession>A0A401G5N9</accession>
<proteinExistence type="inferred from homology"/>
<dbReference type="PROSITE" id="PS01199">
    <property type="entry name" value="RIBOSOMAL_L1"/>
    <property type="match status" value="1"/>
</dbReference>
<dbReference type="RefSeq" id="XP_027608394.1">
    <property type="nucleotide sequence ID" value="XM_027752593.1"/>
</dbReference>
<dbReference type="PANTHER" id="PTHR36427">
    <property type="entry name" value="54S RIBOSOMAL PROTEIN L1, MITOCHONDRIAL"/>
    <property type="match status" value="1"/>
</dbReference>
<evidence type="ECO:0000256" key="2">
    <source>
        <dbReference type="ARBA" id="ARBA00022980"/>
    </source>
</evidence>
<keyword evidence="6" id="KW-1185">Reference proteome</keyword>
<dbReference type="AlphaFoldDB" id="A0A401G5N9"/>
<protein>
    <recommendedName>
        <fullName evidence="4">Ribosomal protein</fullName>
    </recommendedName>
</protein>
<organism evidence="5 6">
    <name type="scientific">Sparassis crispa</name>
    <dbReference type="NCBI Taxonomy" id="139825"/>
    <lineage>
        <taxon>Eukaryota</taxon>
        <taxon>Fungi</taxon>
        <taxon>Dikarya</taxon>
        <taxon>Basidiomycota</taxon>
        <taxon>Agaricomycotina</taxon>
        <taxon>Agaricomycetes</taxon>
        <taxon>Polyporales</taxon>
        <taxon>Sparassidaceae</taxon>
        <taxon>Sparassis</taxon>
    </lineage>
</organism>
<dbReference type="SUPFAM" id="SSF56808">
    <property type="entry name" value="Ribosomal protein L1"/>
    <property type="match status" value="1"/>
</dbReference>
<name>A0A401G5N9_9APHY</name>
<dbReference type="GO" id="GO:0005762">
    <property type="term" value="C:mitochondrial large ribosomal subunit"/>
    <property type="evidence" value="ECO:0007669"/>
    <property type="project" value="TreeGrafter"/>
</dbReference>
<keyword evidence="2 4" id="KW-0689">Ribosomal protein</keyword>
<dbReference type="InParanoid" id="A0A401G5N9"/>
<comment type="similarity">
    <text evidence="1 4">Belongs to the universal ribosomal protein uL1 family.</text>
</comment>
<comment type="caution">
    <text evidence="5">The sequence shown here is derived from an EMBL/GenBank/DDBJ whole genome shotgun (WGS) entry which is preliminary data.</text>
</comment>
<dbReference type="InterPro" id="IPR016095">
    <property type="entry name" value="Ribosomal_uL1_3-a/b-sand"/>
</dbReference>